<dbReference type="InterPro" id="IPR001128">
    <property type="entry name" value="Cyt_P450"/>
</dbReference>
<dbReference type="EMBL" id="MLJW01000091">
    <property type="protein sequence ID" value="OIR00809.1"/>
    <property type="molecule type" value="Genomic_DNA"/>
</dbReference>
<comment type="caution">
    <text evidence="3">The sequence shown here is derived from an EMBL/GenBank/DDBJ whole genome shotgun (WGS) entry which is preliminary data.</text>
</comment>
<dbReference type="GO" id="GO:0005506">
    <property type="term" value="F:iron ion binding"/>
    <property type="evidence" value="ECO:0007669"/>
    <property type="project" value="InterPro"/>
</dbReference>
<dbReference type="GO" id="GO:0016829">
    <property type="term" value="F:lyase activity"/>
    <property type="evidence" value="ECO:0007669"/>
    <property type="project" value="UniProtKB-KW"/>
</dbReference>
<dbReference type="GO" id="GO:0004497">
    <property type="term" value="F:monooxygenase activity"/>
    <property type="evidence" value="ECO:0007669"/>
    <property type="project" value="UniProtKB-KW"/>
</dbReference>
<keyword evidence="3" id="KW-0503">Monooxygenase</keyword>
<dbReference type="GO" id="GO:0016705">
    <property type="term" value="F:oxidoreductase activity, acting on paired donors, with incorporation or reduction of molecular oxygen"/>
    <property type="evidence" value="ECO:0007669"/>
    <property type="project" value="InterPro"/>
</dbReference>
<evidence type="ECO:0000256" key="2">
    <source>
        <dbReference type="ARBA" id="ARBA00010617"/>
    </source>
</evidence>
<dbReference type="InterPro" id="IPR050121">
    <property type="entry name" value="Cytochrome_P450_monoxygenase"/>
</dbReference>
<dbReference type="InterPro" id="IPR002401">
    <property type="entry name" value="Cyt_P450_E_grp-I"/>
</dbReference>
<dbReference type="PANTHER" id="PTHR24305:SF166">
    <property type="entry name" value="CYTOCHROME P450 12A4, MITOCHONDRIAL-RELATED"/>
    <property type="match status" value="1"/>
</dbReference>
<protein>
    <submittedName>
        <fullName evidence="3">Epi-isozizaene 5-monooxygenase/(E)-beta-farnesene synthase</fullName>
        <ecNumber evidence="3">1.14.13.106</ecNumber>
        <ecNumber evidence="3">4.2.3.47</ecNumber>
    </submittedName>
</protein>
<dbReference type="AlphaFoldDB" id="A0A1J5RXE1"/>
<dbReference type="GO" id="GO:0020037">
    <property type="term" value="F:heme binding"/>
    <property type="evidence" value="ECO:0007669"/>
    <property type="project" value="InterPro"/>
</dbReference>
<keyword evidence="3" id="KW-0560">Oxidoreductase</keyword>
<gene>
    <name evidence="3" type="ORF">GALL_171460</name>
</gene>
<evidence type="ECO:0000313" key="3">
    <source>
        <dbReference type="EMBL" id="OIR00809.1"/>
    </source>
</evidence>
<dbReference type="Gene3D" id="1.10.630.10">
    <property type="entry name" value="Cytochrome P450"/>
    <property type="match status" value="1"/>
</dbReference>
<evidence type="ECO:0000256" key="1">
    <source>
        <dbReference type="ARBA" id="ARBA00001971"/>
    </source>
</evidence>
<comment type="similarity">
    <text evidence="2">Belongs to the cytochrome P450 family.</text>
</comment>
<name>A0A1J5RXE1_9ZZZZ</name>
<dbReference type="EC" id="4.2.3.47" evidence="3"/>
<dbReference type="PRINTS" id="PR00385">
    <property type="entry name" value="P450"/>
</dbReference>
<reference evidence="3" key="1">
    <citation type="submission" date="2016-10" db="EMBL/GenBank/DDBJ databases">
        <title>Sequence of Gallionella enrichment culture.</title>
        <authorList>
            <person name="Poehlein A."/>
            <person name="Muehling M."/>
            <person name="Daniel R."/>
        </authorList>
    </citation>
    <scope>NUCLEOTIDE SEQUENCE</scope>
</reference>
<dbReference type="PROSITE" id="PS00086">
    <property type="entry name" value="CYTOCHROME_P450"/>
    <property type="match status" value="1"/>
</dbReference>
<keyword evidence="3" id="KW-0456">Lyase</keyword>
<organism evidence="3">
    <name type="scientific">mine drainage metagenome</name>
    <dbReference type="NCBI Taxonomy" id="410659"/>
    <lineage>
        <taxon>unclassified sequences</taxon>
        <taxon>metagenomes</taxon>
        <taxon>ecological metagenomes</taxon>
    </lineage>
</organism>
<accession>A0A1J5RXE1</accession>
<dbReference type="PANTHER" id="PTHR24305">
    <property type="entry name" value="CYTOCHROME P450"/>
    <property type="match status" value="1"/>
</dbReference>
<dbReference type="SUPFAM" id="SSF48264">
    <property type="entry name" value="Cytochrome P450"/>
    <property type="match status" value="1"/>
</dbReference>
<proteinExistence type="inferred from homology"/>
<dbReference type="EC" id="1.14.13.106" evidence="3"/>
<dbReference type="PRINTS" id="PR00463">
    <property type="entry name" value="EP450I"/>
</dbReference>
<sequence length="440" mass="48138">MMQSLKTALLGDLPAFTADPLAFVQEKVVGQPQPVAARFGFKTVRFLAQPSAIQHVLVTHADRYGKSQMQDRMKPLLGEGMVTASGERWHQSRTTARPSFSASGLDQGLGHALSVLQTEVGRLAGALDRSLAIPPLMGRLTLRMATAAMFHEPLDEDTSELVYQAGLAAHKRLSETMWRPIDPDALLPTRTNRAFRKVIASLEGVVERLSRNPKGLLLALQPLAERYGPKALRDEAITMLIAGFETSAMAASWLIYTLACRPDLVEWIRGEVDPLLEGGADLEAGGLRGLRRTRAVVDEVLRLYPSIWWFARVALEDDVIDGVAVPKGSMVFISPWAVQRQPDLWDQPERFDPMRFMSETTSGRFAYIPFGVGGRSCIGAHLAKAELVAIAAAITSAFDLEPLSGHVDQLRPVAGVTLAPPPVGLNVRLQMRDLTVRKVA</sequence>
<comment type="cofactor">
    <cofactor evidence="1">
        <name>heme</name>
        <dbReference type="ChEBI" id="CHEBI:30413"/>
    </cofactor>
</comment>
<dbReference type="InterPro" id="IPR036396">
    <property type="entry name" value="Cyt_P450_sf"/>
</dbReference>
<dbReference type="Pfam" id="PF00067">
    <property type="entry name" value="p450"/>
    <property type="match status" value="1"/>
</dbReference>
<dbReference type="InterPro" id="IPR017972">
    <property type="entry name" value="Cyt_P450_CS"/>
</dbReference>